<evidence type="ECO:0000256" key="12">
    <source>
        <dbReference type="ARBA" id="ARBA00023316"/>
    </source>
</evidence>
<keyword evidence="10 14" id="KW-0573">Peptidoglycan synthesis</keyword>
<reference evidence="18" key="1">
    <citation type="submission" date="2020-08" db="EMBL/GenBank/DDBJ databases">
        <title>Genome public.</title>
        <authorList>
            <person name="Liu C."/>
            <person name="Sun Q."/>
        </authorList>
    </citation>
    <scope>NUCLEOTIDE SEQUENCE</scope>
    <source>
        <strain evidence="18">NSJ-15</strain>
    </source>
</reference>
<dbReference type="SUPFAM" id="SSF53244">
    <property type="entry name" value="MurD-like peptide ligases, peptide-binding domain"/>
    <property type="match status" value="1"/>
</dbReference>
<evidence type="ECO:0000256" key="1">
    <source>
        <dbReference type="ARBA" id="ARBA00004496"/>
    </source>
</evidence>
<evidence type="ECO:0000256" key="14">
    <source>
        <dbReference type="HAMAP-Rule" id="MF_00046"/>
    </source>
</evidence>
<comment type="pathway">
    <text evidence="2 14">Cell wall biogenesis; peptidoglycan biosynthesis.</text>
</comment>
<dbReference type="InterPro" id="IPR005758">
    <property type="entry name" value="UDP-N-AcMur_Ala_ligase_MurC"/>
</dbReference>
<dbReference type="InterPro" id="IPR036615">
    <property type="entry name" value="Mur_ligase_C_dom_sf"/>
</dbReference>
<comment type="function">
    <text evidence="14">Cell wall formation.</text>
</comment>
<dbReference type="OrthoDB" id="9804126at2"/>
<evidence type="ECO:0000259" key="17">
    <source>
        <dbReference type="Pfam" id="PF08245"/>
    </source>
</evidence>
<dbReference type="InterPro" id="IPR000713">
    <property type="entry name" value="Mur_ligase_N"/>
</dbReference>
<dbReference type="Gene3D" id="3.40.50.720">
    <property type="entry name" value="NAD(P)-binding Rossmann-like Domain"/>
    <property type="match status" value="1"/>
</dbReference>
<evidence type="ECO:0000256" key="5">
    <source>
        <dbReference type="ARBA" id="ARBA00022598"/>
    </source>
</evidence>
<evidence type="ECO:0000256" key="9">
    <source>
        <dbReference type="ARBA" id="ARBA00022960"/>
    </source>
</evidence>
<keyword evidence="19" id="KW-1185">Reference proteome</keyword>
<keyword evidence="9 14" id="KW-0133">Cell shape</keyword>
<evidence type="ECO:0000256" key="11">
    <source>
        <dbReference type="ARBA" id="ARBA00023306"/>
    </source>
</evidence>
<dbReference type="EC" id="6.3.2.8" evidence="3 14"/>
<sequence>MNDSVLKDKKHIHFIGIGGSGMYPLAQILHAQGYYLTGSDNNPTDTLDRIQEMGIPVMLGQRAENIKGADLIVHTAAIMADNEELIAAKASGVPVLERSDLLGILTGHFQNTICVSGTHGKTTTSSMLTQIMMDAKADPTVVIGGKLHTIGGSGRIGKSENMICEACEFMDHFLKLKPDISLILNIDEDHMEYFKTLENLIASFRTFAGNAQKFAVVNGDDPNTRCAVRGLEKPVVTFGLSDANDYYPQNITILDGVHSRFELMHKGSRLTEIDVFVPGQHNVLNAVAACACAVESGIKPELLNLGMSNFKGACRRFEVLDQINGITVVDDYGHHPAEIKVTLEAAKSMNFKRVIAVHQPFTYSRTARLLDDFAKVLSIADLTILSEIMGSREKNTIGIYTKDLAEKIPGCVWFPEFEEISDYVVSIARPGDIIITLGCGDVNKCAHLITEKLKRKNR</sequence>
<comment type="subcellular location">
    <subcellularLocation>
        <location evidence="1 14">Cytoplasm</location>
    </subcellularLocation>
</comment>
<evidence type="ECO:0000256" key="3">
    <source>
        <dbReference type="ARBA" id="ARBA00012211"/>
    </source>
</evidence>
<keyword evidence="11 14" id="KW-0131">Cell cycle</keyword>
<dbReference type="UniPathway" id="UPA00219"/>
<feature type="domain" description="Mur ligase N-terminal catalytic" evidence="15">
    <location>
        <begin position="11"/>
        <end position="109"/>
    </location>
</feature>
<dbReference type="Gene3D" id="3.40.1190.10">
    <property type="entry name" value="Mur-like, catalytic domain"/>
    <property type="match status" value="1"/>
</dbReference>
<keyword evidence="7 14" id="KW-0547">Nucleotide-binding</keyword>
<evidence type="ECO:0000256" key="7">
    <source>
        <dbReference type="ARBA" id="ARBA00022741"/>
    </source>
</evidence>
<dbReference type="RefSeq" id="WP_093988963.1">
    <property type="nucleotide sequence ID" value="NZ_FYDD01000003.1"/>
</dbReference>
<keyword evidence="6 14" id="KW-0132">Cell division</keyword>
<dbReference type="InterPro" id="IPR013221">
    <property type="entry name" value="Mur_ligase_cen"/>
</dbReference>
<dbReference type="GO" id="GO:0051301">
    <property type="term" value="P:cell division"/>
    <property type="evidence" value="ECO:0007669"/>
    <property type="project" value="UniProtKB-KW"/>
</dbReference>
<feature type="domain" description="Mur ligase C-terminal" evidence="16">
    <location>
        <begin position="315"/>
        <end position="440"/>
    </location>
</feature>
<dbReference type="GO" id="GO:0009252">
    <property type="term" value="P:peptidoglycan biosynthetic process"/>
    <property type="evidence" value="ECO:0007669"/>
    <property type="project" value="UniProtKB-UniRule"/>
</dbReference>
<evidence type="ECO:0000259" key="16">
    <source>
        <dbReference type="Pfam" id="PF02875"/>
    </source>
</evidence>
<dbReference type="GO" id="GO:0005524">
    <property type="term" value="F:ATP binding"/>
    <property type="evidence" value="ECO:0007669"/>
    <property type="project" value="UniProtKB-UniRule"/>
</dbReference>
<accession>A0A8J6P9Q6</accession>
<evidence type="ECO:0000259" key="15">
    <source>
        <dbReference type="Pfam" id="PF01225"/>
    </source>
</evidence>
<gene>
    <name evidence="14 18" type="primary">murC</name>
    <name evidence="18" type="ORF">H8702_01075</name>
</gene>
<dbReference type="SUPFAM" id="SSF53623">
    <property type="entry name" value="MurD-like peptide ligases, catalytic domain"/>
    <property type="match status" value="1"/>
</dbReference>
<dbReference type="GO" id="GO:0008763">
    <property type="term" value="F:UDP-N-acetylmuramate-L-alanine ligase activity"/>
    <property type="evidence" value="ECO:0007669"/>
    <property type="project" value="UniProtKB-UniRule"/>
</dbReference>
<dbReference type="InterPro" id="IPR050061">
    <property type="entry name" value="MurCDEF_pg_biosynth"/>
</dbReference>
<comment type="catalytic activity">
    <reaction evidence="13 14">
        <text>UDP-N-acetyl-alpha-D-muramate + L-alanine + ATP = UDP-N-acetyl-alpha-D-muramoyl-L-alanine + ADP + phosphate + H(+)</text>
        <dbReference type="Rhea" id="RHEA:23372"/>
        <dbReference type="ChEBI" id="CHEBI:15378"/>
        <dbReference type="ChEBI" id="CHEBI:30616"/>
        <dbReference type="ChEBI" id="CHEBI:43474"/>
        <dbReference type="ChEBI" id="CHEBI:57972"/>
        <dbReference type="ChEBI" id="CHEBI:70757"/>
        <dbReference type="ChEBI" id="CHEBI:83898"/>
        <dbReference type="ChEBI" id="CHEBI:456216"/>
        <dbReference type="EC" id="6.3.2.8"/>
    </reaction>
</comment>
<dbReference type="SUPFAM" id="SSF51984">
    <property type="entry name" value="MurCD N-terminal domain"/>
    <property type="match status" value="1"/>
</dbReference>
<evidence type="ECO:0000256" key="8">
    <source>
        <dbReference type="ARBA" id="ARBA00022840"/>
    </source>
</evidence>
<dbReference type="InterPro" id="IPR036565">
    <property type="entry name" value="Mur-like_cat_sf"/>
</dbReference>
<name>A0A8J6P9Q6_9FIRM</name>
<dbReference type="GO" id="GO:0005737">
    <property type="term" value="C:cytoplasm"/>
    <property type="evidence" value="ECO:0007669"/>
    <property type="project" value="UniProtKB-SubCell"/>
</dbReference>
<dbReference type="EMBL" id="JACRTL010000001">
    <property type="protein sequence ID" value="MBC8609712.1"/>
    <property type="molecule type" value="Genomic_DNA"/>
</dbReference>
<keyword evidence="8 14" id="KW-0067">ATP-binding</keyword>
<dbReference type="Pfam" id="PF02875">
    <property type="entry name" value="Mur_ligase_C"/>
    <property type="match status" value="1"/>
</dbReference>
<dbReference type="GO" id="GO:0071555">
    <property type="term" value="P:cell wall organization"/>
    <property type="evidence" value="ECO:0007669"/>
    <property type="project" value="UniProtKB-KW"/>
</dbReference>
<dbReference type="HAMAP" id="MF_00046">
    <property type="entry name" value="MurC"/>
    <property type="match status" value="1"/>
</dbReference>
<dbReference type="InterPro" id="IPR004101">
    <property type="entry name" value="Mur_ligase_C"/>
</dbReference>
<dbReference type="Proteomes" id="UP000632659">
    <property type="component" value="Unassembled WGS sequence"/>
</dbReference>
<evidence type="ECO:0000256" key="13">
    <source>
        <dbReference type="ARBA" id="ARBA00047833"/>
    </source>
</evidence>
<evidence type="ECO:0000256" key="10">
    <source>
        <dbReference type="ARBA" id="ARBA00022984"/>
    </source>
</evidence>
<evidence type="ECO:0000313" key="19">
    <source>
        <dbReference type="Proteomes" id="UP000632659"/>
    </source>
</evidence>
<evidence type="ECO:0000256" key="6">
    <source>
        <dbReference type="ARBA" id="ARBA00022618"/>
    </source>
</evidence>
<dbReference type="Gene3D" id="3.90.190.20">
    <property type="entry name" value="Mur ligase, C-terminal domain"/>
    <property type="match status" value="1"/>
</dbReference>
<comment type="similarity">
    <text evidence="14">Belongs to the MurCDEF family.</text>
</comment>
<comment type="caution">
    <text evidence="18">The sequence shown here is derived from an EMBL/GenBank/DDBJ whole genome shotgun (WGS) entry which is preliminary data.</text>
</comment>
<dbReference type="GO" id="GO:0008360">
    <property type="term" value="P:regulation of cell shape"/>
    <property type="evidence" value="ECO:0007669"/>
    <property type="project" value="UniProtKB-KW"/>
</dbReference>
<feature type="domain" description="Mur ligase central" evidence="17">
    <location>
        <begin position="115"/>
        <end position="293"/>
    </location>
</feature>
<feature type="binding site" evidence="14">
    <location>
        <begin position="117"/>
        <end position="123"/>
    </location>
    <ligand>
        <name>ATP</name>
        <dbReference type="ChEBI" id="CHEBI:30616"/>
    </ligand>
</feature>
<evidence type="ECO:0000256" key="4">
    <source>
        <dbReference type="ARBA" id="ARBA00022490"/>
    </source>
</evidence>
<dbReference type="Pfam" id="PF01225">
    <property type="entry name" value="Mur_ligase"/>
    <property type="match status" value="1"/>
</dbReference>
<organism evidence="18 19">
    <name type="scientific">Massiliimalia timonensis</name>
    <dbReference type="NCBI Taxonomy" id="1987501"/>
    <lineage>
        <taxon>Bacteria</taxon>
        <taxon>Bacillati</taxon>
        <taxon>Bacillota</taxon>
        <taxon>Clostridia</taxon>
        <taxon>Eubacteriales</taxon>
        <taxon>Oscillospiraceae</taxon>
        <taxon>Massiliimalia</taxon>
    </lineage>
</organism>
<keyword evidence="4 14" id="KW-0963">Cytoplasm</keyword>
<dbReference type="Pfam" id="PF08245">
    <property type="entry name" value="Mur_ligase_M"/>
    <property type="match status" value="1"/>
</dbReference>
<protein>
    <recommendedName>
        <fullName evidence="3 14">UDP-N-acetylmuramate--L-alanine ligase</fullName>
        <ecNumber evidence="3 14">6.3.2.8</ecNumber>
    </recommendedName>
    <alternativeName>
        <fullName evidence="14">UDP-N-acetylmuramoyl-L-alanine synthetase</fullName>
    </alternativeName>
</protein>
<keyword evidence="5 14" id="KW-0436">Ligase</keyword>
<dbReference type="NCBIfam" id="TIGR01082">
    <property type="entry name" value="murC"/>
    <property type="match status" value="1"/>
</dbReference>
<proteinExistence type="inferred from homology"/>
<evidence type="ECO:0000256" key="2">
    <source>
        <dbReference type="ARBA" id="ARBA00004752"/>
    </source>
</evidence>
<keyword evidence="12 14" id="KW-0961">Cell wall biogenesis/degradation</keyword>
<dbReference type="AlphaFoldDB" id="A0A8J6P9Q6"/>
<evidence type="ECO:0000313" key="18">
    <source>
        <dbReference type="EMBL" id="MBC8609712.1"/>
    </source>
</evidence>
<dbReference type="PANTHER" id="PTHR43445">
    <property type="entry name" value="UDP-N-ACETYLMURAMATE--L-ALANINE LIGASE-RELATED"/>
    <property type="match status" value="1"/>
</dbReference>
<dbReference type="PANTHER" id="PTHR43445:SF3">
    <property type="entry name" value="UDP-N-ACETYLMURAMATE--L-ALANINE LIGASE"/>
    <property type="match status" value="1"/>
</dbReference>